<reference evidence="2 3" key="1">
    <citation type="journal article" date="2016" name="Nat. Commun.">
        <title>Thousands of microbial genomes shed light on interconnected biogeochemical processes in an aquifer system.</title>
        <authorList>
            <person name="Anantharaman K."/>
            <person name="Brown C.T."/>
            <person name="Hug L.A."/>
            <person name="Sharon I."/>
            <person name="Castelle C.J."/>
            <person name="Probst A.J."/>
            <person name="Thomas B.C."/>
            <person name="Singh A."/>
            <person name="Wilkins M.J."/>
            <person name="Karaoz U."/>
            <person name="Brodie E.L."/>
            <person name="Williams K.H."/>
            <person name="Hubbard S.S."/>
            <person name="Banfield J.F."/>
        </authorList>
    </citation>
    <scope>NUCLEOTIDE SEQUENCE [LARGE SCALE GENOMIC DNA]</scope>
</reference>
<keyword evidence="1" id="KW-1133">Transmembrane helix</keyword>
<accession>A0A1F6LSN0</accession>
<feature type="transmembrane region" description="Helical" evidence="1">
    <location>
        <begin position="34"/>
        <end position="54"/>
    </location>
</feature>
<proteinExistence type="predicted"/>
<keyword evidence="1" id="KW-0812">Transmembrane</keyword>
<dbReference type="Proteomes" id="UP000176329">
    <property type="component" value="Unassembled WGS sequence"/>
</dbReference>
<organism evidence="2 3">
    <name type="scientific">Candidatus Magasanikbacteria bacterium RIFCSPHIGHO2_01_FULL_50_8</name>
    <dbReference type="NCBI Taxonomy" id="1798674"/>
    <lineage>
        <taxon>Bacteria</taxon>
        <taxon>Candidatus Magasanikiibacteriota</taxon>
    </lineage>
</organism>
<dbReference type="EMBL" id="MFPV01000013">
    <property type="protein sequence ID" value="OGH62283.1"/>
    <property type="molecule type" value="Genomic_DNA"/>
</dbReference>
<name>A0A1F6LSN0_9BACT</name>
<sequence length="127" mass="14473">MSSDLGQKIKELSEIEFPSGLHGRIMRQLVFLKFRTPFLIVVTLLLLNLVLSGIRVWNQLLDAEAVTIFSILWDGIEWSFVGLGQFARDLFELVPVGQLGMLAINCAALLYIVYFFPRAMRRFGSQH</sequence>
<dbReference type="AlphaFoldDB" id="A0A1F6LSN0"/>
<comment type="caution">
    <text evidence="2">The sequence shown here is derived from an EMBL/GenBank/DDBJ whole genome shotgun (WGS) entry which is preliminary data.</text>
</comment>
<keyword evidence="1" id="KW-0472">Membrane</keyword>
<evidence type="ECO:0000256" key="1">
    <source>
        <dbReference type="SAM" id="Phobius"/>
    </source>
</evidence>
<evidence type="ECO:0000313" key="3">
    <source>
        <dbReference type="Proteomes" id="UP000176329"/>
    </source>
</evidence>
<evidence type="ECO:0000313" key="2">
    <source>
        <dbReference type="EMBL" id="OGH62283.1"/>
    </source>
</evidence>
<gene>
    <name evidence="2" type="ORF">A2848_01040</name>
</gene>
<protein>
    <submittedName>
        <fullName evidence="2">Uncharacterized protein</fullName>
    </submittedName>
</protein>
<feature type="transmembrane region" description="Helical" evidence="1">
    <location>
        <begin position="96"/>
        <end position="116"/>
    </location>
</feature>